<dbReference type="SUPFAM" id="SSF55729">
    <property type="entry name" value="Acyl-CoA N-acyltransferases (Nat)"/>
    <property type="match status" value="1"/>
</dbReference>
<dbReference type="CDD" id="cd04301">
    <property type="entry name" value="NAT_SF"/>
    <property type="match status" value="1"/>
</dbReference>
<evidence type="ECO:0000259" key="5">
    <source>
        <dbReference type="PROSITE" id="PS51186"/>
    </source>
</evidence>
<keyword evidence="6" id="KW-0687">Ribonucleoprotein</keyword>
<evidence type="ECO:0000256" key="2">
    <source>
        <dbReference type="ARBA" id="ARBA00022490"/>
    </source>
</evidence>
<proteinExistence type="inferred from homology"/>
<dbReference type="NCBIfam" id="TIGR01575">
    <property type="entry name" value="rimI"/>
    <property type="match status" value="1"/>
</dbReference>
<organism evidence="6 7">
    <name type="scientific">Georgenia deserti</name>
    <dbReference type="NCBI Taxonomy" id="2093781"/>
    <lineage>
        <taxon>Bacteria</taxon>
        <taxon>Bacillati</taxon>
        <taxon>Actinomycetota</taxon>
        <taxon>Actinomycetes</taxon>
        <taxon>Micrococcales</taxon>
        <taxon>Bogoriellaceae</taxon>
        <taxon>Georgenia</taxon>
    </lineage>
</organism>
<sequence>MTESAAGGGAHEDVRLRPLGLDDLDRVMDLEVELFGPGAWSRTAYVEELTTAPGRHYVAAVVGDRLVGWAGIAVADEAEIMTVGVDAGHRRRGIGRLLVDALLEVARREGAGTALLEVRASDAGAQRLYARAGFTPIGRRRNYYQAEREDAVVMRARLRRGPGPVGAEATR</sequence>
<reference evidence="7" key="1">
    <citation type="journal article" date="2019" name="Int. J. Syst. Evol. Microbiol.">
        <title>The Global Catalogue of Microorganisms (GCM) 10K type strain sequencing project: providing services to taxonomists for standard genome sequencing and annotation.</title>
        <authorList>
            <consortium name="The Broad Institute Genomics Platform"/>
            <consortium name="The Broad Institute Genome Sequencing Center for Infectious Disease"/>
            <person name="Wu L."/>
            <person name="Ma J."/>
        </authorList>
    </citation>
    <scope>NUCLEOTIDE SEQUENCE [LARGE SCALE GENOMIC DNA]</scope>
    <source>
        <strain evidence="7">JCM 17130</strain>
    </source>
</reference>
<evidence type="ECO:0000313" key="6">
    <source>
        <dbReference type="EMBL" id="MFD1716598.1"/>
    </source>
</evidence>
<keyword evidence="3 6" id="KW-0808">Transferase</keyword>
<gene>
    <name evidence="6" type="primary">rimI</name>
    <name evidence="6" type="ORF">ACFSE6_02035</name>
</gene>
<dbReference type="InterPro" id="IPR006464">
    <property type="entry name" value="AcTrfase_RimI/Ard1"/>
</dbReference>
<dbReference type="PANTHER" id="PTHR43420">
    <property type="entry name" value="ACETYLTRANSFERASE"/>
    <property type="match status" value="1"/>
</dbReference>
<dbReference type="GO" id="GO:0005840">
    <property type="term" value="C:ribosome"/>
    <property type="evidence" value="ECO:0007669"/>
    <property type="project" value="UniProtKB-KW"/>
</dbReference>
<dbReference type="RefSeq" id="WP_388002029.1">
    <property type="nucleotide sequence ID" value="NZ_JBHUEE010000001.1"/>
</dbReference>
<dbReference type="PROSITE" id="PS51186">
    <property type="entry name" value="GNAT"/>
    <property type="match status" value="1"/>
</dbReference>
<dbReference type="PANTHER" id="PTHR43420:SF44">
    <property type="entry name" value="ACETYLTRANSFERASE YPEA"/>
    <property type="match status" value="1"/>
</dbReference>
<dbReference type="Gene3D" id="3.40.630.30">
    <property type="match status" value="1"/>
</dbReference>
<evidence type="ECO:0000256" key="1">
    <source>
        <dbReference type="ARBA" id="ARBA00005395"/>
    </source>
</evidence>
<dbReference type="InterPro" id="IPR000182">
    <property type="entry name" value="GNAT_dom"/>
</dbReference>
<feature type="domain" description="N-acetyltransferase" evidence="5">
    <location>
        <begin position="14"/>
        <end position="159"/>
    </location>
</feature>
<dbReference type="EMBL" id="JBHUEE010000001">
    <property type="protein sequence ID" value="MFD1716598.1"/>
    <property type="molecule type" value="Genomic_DNA"/>
</dbReference>
<keyword evidence="6" id="KW-0689">Ribosomal protein</keyword>
<dbReference type="InterPro" id="IPR016181">
    <property type="entry name" value="Acyl_CoA_acyltransferase"/>
</dbReference>
<keyword evidence="2" id="KW-0963">Cytoplasm</keyword>
<accession>A0ABW4KYW0</accession>
<keyword evidence="4 6" id="KW-0012">Acyltransferase</keyword>
<dbReference type="Pfam" id="PF00583">
    <property type="entry name" value="Acetyltransf_1"/>
    <property type="match status" value="1"/>
</dbReference>
<keyword evidence="7" id="KW-1185">Reference proteome</keyword>
<comment type="caution">
    <text evidence="6">The sequence shown here is derived from an EMBL/GenBank/DDBJ whole genome shotgun (WGS) entry which is preliminary data.</text>
</comment>
<evidence type="ECO:0000256" key="4">
    <source>
        <dbReference type="ARBA" id="ARBA00023315"/>
    </source>
</evidence>
<dbReference type="InterPro" id="IPR050680">
    <property type="entry name" value="YpeA/RimI_acetyltransf"/>
</dbReference>
<comment type="similarity">
    <text evidence="1">Belongs to the acetyltransferase family. RimI subfamily.</text>
</comment>
<evidence type="ECO:0000256" key="3">
    <source>
        <dbReference type="ARBA" id="ARBA00022679"/>
    </source>
</evidence>
<evidence type="ECO:0000313" key="7">
    <source>
        <dbReference type="Proteomes" id="UP001597277"/>
    </source>
</evidence>
<dbReference type="GO" id="GO:0008999">
    <property type="term" value="F:protein-N-terminal-alanine acetyltransferase activity"/>
    <property type="evidence" value="ECO:0007669"/>
    <property type="project" value="UniProtKB-EC"/>
</dbReference>
<dbReference type="EC" id="2.3.1.266" evidence="6"/>
<protein>
    <submittedName>
        <fullName evidence="6">Ribosomal protein S18-alanine N-acetyltransferase</fullName>
        <ecNumber evidence="6">2.3.1.266</ecNumber>
    </submittedName>
</protein>
<name>A0ABW4KYW0_9MICO</name>
<dbReference type="Proteomes" id="UP001597277">
    <property type="component" value="Unassembled WGS sequence"/>
</dbReference>